<dbReference type="OrthoDB" id="2157513at2"/>
<protein>
    <submittedName>
        <fullName evidence="1">YlbF family regulator</fullName>
    </submittedName>
</protein>
<evidence type="ECO:0000313" key="1">
    <source>
        <dbReference type="EMBL" id="TYS71082.1"/>
    </source>
</evidence>
<dbReference type="InterPro" id="IPR010368">
    <property type="entry name" value="Com_YlbF"/>
</dbReference>
<dbReference type="InterPro" id="IPR052767">
    <property type="entry name" value="Bact_com_dev_regulator"/>
</dbReference>
<dbReference type="Proteomes" id="UP000322524">
    <property type="component" value="Unassembled WGS sequence"/>
</dbReference>
<dbReference type="STRING" id="79883.GCA_001636495_03145"/>
<name>A0A5D4T989_9BACI</name>
<dbReference type="RefSeq" id="WP_148986976.1">
    <property type="nucleotide sequence ID" value="NZ_VTEV01000001.1"/>
</dbReference>
<dbReference type="SUPFAM" id="SSF158622">
    <property type="entry name" value="YheA/YmcA-like"/>
    <property type="match status" value="1"/>
</dbReference>
<dbReference type="EMBL" id="VTEV01000001">
    <property type="protein sequence ID" value="TYS71082.1"/>
    <property type="molecule type" value="Genomic_DNA"/>
</dbReference>
<dbReference type="AlphaFoldDB" id="A0A5D4T989"/>
<organism evidence="1 2">
    <name type="scientific">Sutcliffiella horikoshii</name>
    <dbReference type="NCBI Taxonomy" id="79883"/>
    <lineage>
        <taxon>Bacteria</taxon>
        <taxon>Bacillati</taxon>
        <taxon>Bacillota</taxon>
        <taxon>Bacilli</taxon>
        <taxon>Bacillales</taxon>
        <taxon>Bacillaceae</taxon>
        <taxon>Sutcliffiella</taxon>
    </lineage>
</organism>
<sequence length="149" mass="16874">MIATFEHVQMVEKAEELAKMIWQSELAEDYHRCLYNLQHDEEAQELIRAFDSIKERYEEVQRFGKYHPDYRKVTLETRELKRKVDLHETIHAFKQAEDAIQKTLDEISVMIGQAVSTNVKVPTGNPFFDSLSSCGGGCGSGGGCGCKAS</sequence>
<proteinExistence type="predicted"/>
<dbReference type="Pfam" id="PF06133">
    <property type="entry name" value="Com_YlbF"/>
    <property type="match status" value="1"/>
</dbReference>
<evidence type="ECO:0000313" key="2">
    <source>
        <dbReference type="Proteomes" id="UP000322524"/>
    </source>
</evidence>
<comment type="caution">
    <text evidence="1">The sequence shown here is derived from an EMBL/GenBank/DDBJ whole genome shotgun (WGS) entry which is preliminary data.</text>
</comment>
<dbReference type="InterPro" id="IPR023378">
    <property type="entry name" value="YheA/YmcA-like_dom_sf"/>
</dbReference>
<accession>A0A5D4T989</accession>
<dbReference type="PANTHER" id="PTHR38448">
    <property type="entry name" value="REGULATORY PROTEIN YLBF-RELATED"/>
    <property type="match status" value="1"/>
</dbReference>
<reference evidence="1 2" key="1">
    <citation type="submission" date="2019-08" db="EMBL/GenBank/DDBJ databases">
        <title>Bacillus genomes from the desert of Cuatro Cienegas, Coahuila.</title>
        <authorList>
            <person name="Olmedo-Alvarez G."/>
        </authorList>
    </citation>
    <scope>NUCLEOTIDE SEQUENCE [LARGE SCALE GENOMIC DNA]</scope>
    <source>
        <strain evidence="1 2">CH28_1T</strain>
    </source>
</reference>
<dbReference type="PANTHER" id="PTHR38448:SF2">
    <property type="entry name" value="REGULATORY PROTEIN YLBF"/>
    <property type="match status" value="1"/>
</dbReference>
<dbReference type="Gene3D" id="1.20.1500.10">
    <property type="entry name" value="YheA/YmcA-like"/>
    <property type="match status" value="1"/>
</dbReference>
<gene>
    <name evidence="1" type="ORF">FZC76_02160</name>
</gene>